<gene>
    <name evidence="1" type="ordered locus">YPA_3585</name>
</gene>
<evidence type="ECO:0000313" key="2">
    <source>
        <dbReference type="Proteomes" id="UP000001971"/>
    </source>
</evidence>
<dbReference type="HOGENOM" id="CLU_1337088_0_0_6"/>
<organism evidence="1 2">
    <name type="scientific">Yersinia pestis bv. Antiqua (strain Antiqua)</name>
    <dbReference type="NCBI Taxonomy" id="360102"/>
    <lineage>
        <taxon>Bacteria</taxon>
        <taxon>Pseudomonadati</taxon>
        <taxon>Pseudomonadota</taxon>
        <taxon>Gammaproteobacteria</taxon>
        <taxon>Enterobacterales</taxon>
        <taxon>Yersiniaceae</taxon>
        <taxon>Yersinia</taxon>
    </lineage>
</organism>
<evidence type="ECO:0008006" key="3">
    <source>
        <dbReference type="Google" id="ProtNLM"/>
    </source>
</evidence>
<proteinExistence type="predicted"/>
<dbReference type="AlphaFoldDB" id="A0A0E1NM35"/>
<sequence length="205" mass="22312">MSRLTTLLKPKNSLPGYLSYSPRTPLPAVSAPPQVITAKVIRPGNASVSLLGYETLPVTTASSCLFQPENGDLVSAVIDQQQIYITAILYRTSPDAPLVMNSGEVPLHLVTTALEIHSPDRVEIHTRHFSLLTRTTLWVAKTMHQVADSLFVRAKQASREVENTDDVHARHISQLADQSLMINSRIGSLNASAVLKIDGGQVHMG</sequence>
<dbReference type="GeneID" id="57974100"/>
<dbReference type="PATRIC" id="fig|360102.15.peg.2942"/>
<name>A0A0E1NM35_YERPA</name>
<dbReference type="Pfam" id="PF12059">
    <property type="entry name" value="DUF3540"/>
    <property type="match status" value="2"/>
</dbReference>
<reference evidence="1 2" key="1">
    <citation type="journal article" date="2006" name="J. Bacteriol.">
        <title>Complete genome sequence of Yersinia pestis strains Antiqua and Nepal516: evidence of gene reduction in an emerging pathogen.</title>
        <authorList>
            <person name="Chain P.S."/>
            <person name="Hu P."/>
            <person name="Malfatti S.A."/>
            <person name="Radnedge L."/>
            <person name="Larimer F."/>
            <person name="Vergez L.M."/>
            <person name="Worsham P."/>
            <person name="Chu M.C."/>
            <person name="Andersen G.L."/>
        </authorList>
    </citation>
    <scope>NUCLEOTIDE SEQUENCE [LARGE SCALE GENOMIC DNA]</scope>
    <source>
        <strain evidence="1 2">Antiqua</strain>
    </source>
</reference>
<dbReference type="Proteomes" id="UP000001971">
    <property type="component" value="Chromosome"/>
</dbReference>
<dbReference type="RefSeq" id="WP_002210473.1">
    <property type="nucleotide sequence ID" value="NC_008150.1"/>
</dbReference>
<evidence type="ECO:0000313" key="1">
    <source>
        <dbReference type="EMBL" id="ABG15547.1"/>
    </source>
</evidence>
<dbReference type="InterPro" id="IPR021927">
    <property type="entry name" value="DUF3540"/>
</dbReference>
<accession>A0A0E1NM35</accession>
<dbReference type="EMBL" id="CP000308">
    <property type="protein sequence ID" value="ABG15547.1"/>
    <property type="molecule type" value="Genomic_DNA"/>
</dbReference>
<protein>
    <recommendedName>
        <fullName evidence="3">DUF3540 domain-containing protein</fullName>
    </recommendedName>
</protein>
<dbReference type="KEGG" id="ypa:YPA_3585"/>